<protein>
    <recommendedName>
        <fullName evidence="3">Lipoprotein</fullName>
    </recommendedName>
</protein>
<keyword evidence="2" id="KW-1185">Reference proteome</keyword>
<organism evidence="1 2">
    <name type="scientific">Olleya sediminilitoris</name>
    <dbReference type="NCBI Taxonomy" id="2795739"/>
    <lineage>
        <taxon>Bacteria</taxon>
        <taxon>Pseudomonadati</taxon>
        <taxon>Bacteroidota</taxon>
        <taxon>Flavobacteriia</taxon>
        <taxon>Flavobacteriales</taxon>
        <taxon>Flavobacteriaceae</taxon>
    </lineage>
</organism>
<dbReference type="RefSeq" id="WP_203000997.1">
    <property type="nucleotide sequence ID" value="NZ_JAEMEF010000011.1"/>
</dbReference>
<sequence>MKNILILAIFILLFGCESNVEGIFYISNGSKDQTEIPLRLIVDNDTIFDQTAKYTNIAPDLQYIENKTLTKGKHKIIFELGNLGLRRIENVEFEKDKWIFLSYEFKKPADSIRRAELDKSFGGKKDSTNLFLYNGRKPSLTFHIMENEPIHQ</sequence>
<dbReference type="EMBL" id="JAEMEF010000011">
    <property type="protein sequence ID" value="MBL7560500.1"/>
    <property type="molecule type" value="Genomic_DNA"/>
</dbReference>
<dbReference type="Proteomes" id="UP000605013">
    <property type="component" value="Unassembled WGS sequence"/>
</dbReference>
<comment type="caution">
    <text evidence="1">The sequence shown here is derived from an EMBL/GenBank/DDBJ whole genome shotgun (WGS) entry which is preliminary data.</text>
</comment>
<reference evidence="1 2" key="1">
    <citation type="submission" date="2020-12" db="EMBL/GenBank/DDBJ databases">
        <title>Olleya sediminilitoris sp. nov., isolated from a tidal flat.</title>
        <authorList>
            <person name="Park S."/>
            <person name="Yoon J.-H."/>
        </authorList>
    </citation>
    <scope>NUCLEOTIDE SEQUENCE [LARGE SCALE GENOMIC DNA]</scope>
    <source>
        <strain evidence="1 2">YSTF-M6</strain>
    </source>
</reference>
<accession>A0ABS1WN10</accession>
<proteinExistence type="predicted"/>
<dbReference type="PROSITE" id="PS51257">
    <property type="entry name" value="PROKAR_LIPOPROTEIN"/>
    <property type="match status" value="1"/>
</dbReference>
<name>A0ABS1WN10_9FLAO</name>
<evidence type="ECO:0000313" key="2">
    <source>
        <dbReference type="Proteomes" id="UP000605013"/>
    </source>
</evidence>
<evidence type="ECO:0008006" key="3">
    <source>
        <dbReference type="Google" id="ProtNLM"/>
    </source>
</evidence>
<gene>
    <name evidence="1" type="ORF">JAO71_11890</name>
</gene>
<evidence type="ECO:0000313" key="1">
    <source>
        <dbReference type="EMBL" id="MBL7560500.1"/>
    </source>
</evidence>